<dbReference type="HOGENOM" id="CLU_018544_14_1_1"/>
<organism evidence="1 2">
    <name type="scientific">Galerina marginata (strain CBS 339.88)</name>
    <dbReference type="NCBI Taxonomy" id="685588"/>
    <lineage>
        <taxon>Eukaryota</taxon>
        <taxon>Fungi</taxon>
        <taxon>Dikarya</taxon>
        <taxon>Basidiomycota</taxon>
        <taxon>Agaricomycotina</taxon>
        <taxon>Agaricomycetes</taxon>
        <taxon>Agaricomycetidae</taxon>
        <taxon>Agaricales</taxon>
        <taxon>Agaricineae</taxon>
        <taxon>Strophariaceae</taxon>
        <taxon>Galerina</taxon>
    </lineage>
</organism>
<dbReference type="Gene3D" id="3.80.10.10">
    <property type="entry name" value="Ribonuclease Inhibitor"/>
    <property type="match status" value="1"/>
</dbReference>
<gene>
    <name evidence="1" type="ORF">GALMADRAFT_205243</name>
</gene>
<dbReference type="OrthoDB" id="2894079at2759"/>
<evidence type="ECO:0008006" key="3">
    <source>
        <dbReference type="Google" id="ProtNLM"/>
    </source>
</evidence>
<dbReference type="AlphaFoldDB" id="A0A067TS73"/>
<keyword evidence="2" id="KW-1185">Reference proteome</keyword>
<name>A0A067TS73_GALM3</name>
<dbReference type="InterPro" id="IPR032675">
    <property type="entry name" value="LRR_dom_sf"/>
</dbReference>
<dbReference type="SUPFAM" id="SSF52047">
    <property type="entry name" value="RNI-like"/>
    <property type="match status" value="1"/>
</dbReference>
<proteinExistence type="predicted"/>
<evidence type="ECO:0000313" key="2">
    <source>
        <dbReference type="Proteomes" id="UP000027222"/>
    </source>
</evidence>
<dbReference type="Proteomes" id="UP000027222">
    <property type="component" value="Unassembled WGS sequence"/>
</dbReference>
<accession>A0A067TS73</accession>
<dbReference type="EMBL" id="KL142367">
    <property type="protein sequence ID" value="KDR86006.1"/>
    <property type="molecule type" value="Genomic_DNA"/>
</dbReference>
<evidence type="ECO:0000313" key="1">
    <source>
        <dbReference type="EMBL" id="KDR86006.1"/>
    </source>
</evidence>
<dbReference type="STRING" id="685588.A0A067TS73"/>
<sequence length="487" mass="56641">MLQLEGNSRRNINAIMPFEVMSRIFWFCIPQYTSADFRVENRKHMMQPAAPLLLGAVCILWRNIAWQIPSLWTAMTIYLLPKRIHFPRSLMKQWFSRAGERPLELCVYCYPDWFEPLDDEVIAIKNMDAILKFIARNGHRLRALDLHLPHSSLWVPKTFLLHLGDRPVSALENIRLHGIGWSDLDLLRLPTIKKLELRGSVYINDVNHHWTSLKTLHLLTEDLDVSEALDVIKNAPALVECKIRICWFSYPTTNLPMPFIPITCPYLARLEIEMDEEFSGPFFENLDLPGLGFLRISRAVFNEQKINAFAAFLSRSSALRELVLERVSKLENDVLVNILRFAPSVRVLRVSTEFRRLFPMWPVADNFLQALTKFPPDSVHYTGEEPVLPLLETIDLEGGSSFSWAFVCYLIHSRLQLPTWGRTDYLDHQYHTLKSFKMTIHDPGFPGRYQSMPNEVKVHLQRALDMGLLIDIDYTETTLMQLFYNKE</sequence>
<protein>
    <recommendedName>
        <fullName evidence="3">F-box domain-containing protein</fullName>
    </recommendedName>
</protein>
<reference evidence="2" key="1">
    <citation type="journal article" date="2014" name="Proc. Natl. Acad. Sci. U.S.A.">
        <title>Extensive sampling of basidiomycete genomes demonstrates inadequacy of the white-rot/brown-rot paradigm for wood decay fungi.</title>
        <authorList>
            <person name="Riley R."/>
            <person name="Salamov A.A."/>
            <person name="Brown D.W."/>
            <person name="Nagy L.G."/>
            <person name="Floudas D."/>
            <person name="Held B.W."/>
            <person name="Levasseur A."/>
            <person name="Lombard V."/>
            <person name="Morin E."/>
            <person name="Otillar R."/>
            <person name="Lindquist E.A."/>
            <person name="Sun H."/>
            <person name="LaButti K.M."/>
            <person name="Schmutz J."/>
            <person name="Jabbour D."/>
            <person name="Luo H."/>
            <person name="Baker S.E."/>
            <person name="Pisabarro A.G."/>
            <person name="Walton J.D."/>
            <person name="Blanchette R.A."/>
            <person name="Henrissat B."/>
            <person name="Martin F."/>
            <person name="Cullen D."/>
            <person name="Hibbett D.S."/>
            <person name="Grigoriev I.V."/>
        </authorList>
    </citation>
    <scope>NUCLEOTIDE SEQUENCE [LARGE SCALE GENOMIC DNA]</scope>
    <source>
        <strain evidence="2">CBS 339.88</strain>
    </source>
</reference>